<evidence type="ECO:0000313" key="1">
    <source>
        <dbReference type="EMBL" id="MCQ5343069.1"/>
    </source>
</evidence>
<reference evidence="1 2" key="1">
    <citation type="submission" date="2022-06" db="EMBL/GenBank/DDBJ databases">
        <title>Isolation of gut microbiota from human fecal samples.</title>
        <authorList>
            <person name="Pamer E.G."/>
            <person name="Barat B."/>
            <person name="Waligurski E."/>
            <person name="Medina S."/>
            <person name="Paddock L."/>
            <person name="Mostad J."/>
        </authorList>
    </citation>
    <scope>NUCLEOTIDE SEQUENCE [LARGE SCALE GENOMIC DNA]</scope>
    <source>
        <strain evidence="1 2">DFI.1.1</strain>
    </source>
</reference>
<dbReference type="Proteomes" id="UP001206692">
    <property type="component" value="Unassembled WGS sequence"/>
</dbReference>
<keyword evidence="2" id="KW-1185">Reference proteome</keyword>
<accession>A0ABT1STD8</accession>
<evidence type="ECO:0000313" key="2">
    <source>
        <dbReference type="Proteomes" id="UP001206692"/>
    </source>
</evidence>
<sequence>MDAAAIKKYKSKDNWYDMLKTAGCTAKQLSPEIQEMSKKKDIEVLLDVAMAYSQLSNIRWERDSRGRKTKNSNALEANDCFLRAVEIYAKILELDKRNVMAYQSKAYDFYKYVIDHFTGKNKPALKNMKDVNIVECFDKMNATYDMLFAIDRPLAPVSEIKAKYRRGKAWGEVVLNPTNPIGQKIRDHIQKSRTSMMIHAVKDLQRAIAIYESLEKKVDKDAAYNLYIKSLYTLGVLYTNNVYDNSLKKIQINNKNTSIFLEFINNPETVDLTQYRPAQHLENLTKAHDCFQTILNSYNIERYTKIDMKQLAWEKEVRYPISPHYIFYRFGTLYAKWFLVHAIPQKTRYTQLDKAYIGVYFFFLANEYCLWRKKMRLPLAKYDYILKEMNKLLKAAAIDFYRDEHIKNMLSNFDTVLTKIELP</sequence>
<gene>
    <name evidence="1" type="ORF">NE675_08555</name>
</gene>
<name>A0ABT1STD8_9FIRM</name>
<comment type="caution">
    <text evidence="1">The sequence shown here is derived from an EMBL/GenBank/DDBJ whole genome shotgun (WGS) entry which is preliminary data.</text>
</comment>
<dbReference type="RefSeq" id="WP_062412432.1">
    <property type="nucleotide sequence ID" value="NZ_JAJCIO010000006.1"/>
</dbReference>
<protein>
    <recommendedName>
        <fullName evidence="3">KIF-binding protein</fullName>
    </recommendedName>
</protein>
<proteinExistence type="predicted"/>
<dbReference type="EMBL" id="JANGEW010000015">
    <property type="protein sequence ID" value="MCQ5343069.1"/>
    <property type="molecule type" value="Genomic_DNA"/>
</dbReference>
<organism evidence="1 2">
    <name type="scientific">Megasphaera massiliensis</name>
    <dbReference type="NCBI Taxonomy" id="1232428"/>
    <lineage>
        <taxon>Bacteria</taxon>
        <taxon>Bacillati</taxon>
        <taxon>Bacillota</taxon>
        <taxon>Negativicutes</taxon>
        <taxon>Veillonellales</taxon>
        <taxon>Veillonellaceae</taxon>
        <taxon>Megasphaera</taxon>
    </lineage>
</organism>
<evidence type="ECO:0008006" key="3">
    <source>
        <dbReference type="Google" id="ProtNLM"/>
    </source>
</evidence>